<dbReference type="SUPFAM" id="SSF51735">
    <property type="entry name" value="NAD(P)-binding Rossmann-fold domains"/>
    <property type="match status" value="1"/>
</dbReference>
<dbReference type="PANTHER" id="PTHR48107">
    <property type="entry name" value="NADPH-DEPENDENT ALDEHYDE REDUCTASE-LIKE PROTEIN, CHLOROPLASTIC-RELATED"/>
    <property type="match status" value="1"/>
</dbReference>
<dbReference type="GO" id="GO:0016614">
    <property type="term" value="F:oxidoreductase activity, acting on CH-OH group of donors"/>
    <property type="evidence" value="ECO:0007669"/>
    <property type="project" value="UniProtKB-ARBA"/>
</dbReference>
<dbReference type="PROSITE" id="PS00061">
    <property type="entry name" value="ADH_SHORT"/>
    <property type="match status" value="1"/>
</dbReference>
<dbReference type="PANTHER" id="PTHR48107:SF7">
    <property type="entry name" value="RE15974P"/>
    <property type="match status" value="1"/>
</dbReference>
<dbReference type="Gene3D" id="3.40.50.720">
    <property type="entry name" value="NAD(P)-binding Rossmann-like Domain"/>
    <property type="match status" value="1"/>
</dbReference>
<evidence type="ECO:0000259" key="4">
    <source>
        <dbReference type="SMART" id="SM00822"/>
    </source>
</evidence>
<dbReference type="PRINTS" id="PR00081">
    <property type="entry name" value="GDHRDH"/>
</dbReference>
<dbReference type="PRINTS" id="PR00080">
    <property type="entry name" value="SDRFAMILY"/>
</dbReference>
<dbReference type="EMBL" id="MPGH01000266">
    <property type="protein sequence ID" value="OLN81022.1"/>
    <property type="molecule type" value="Genomic_DNA"/>
</dbReference>
<dbReference type="STRING" id="708187.A0A1Q8R9I7"/>
<comment type="caution">
    <text evidence="5">The sequence shown here is derived from an EMBL/GenBank/DDBJ whole genome shotgun (WGS) entry which is preliminary data.</text>
</comment>
<comment type="similarity">
    <text evidence="1">Belongs to the short-chain dehydrogenases/reductases (SDR) family.</text>
</comment>
<dbReference type="Proteomes" id="UP000186583">
    <property type="component" value="Unassembled WGS sequence"/>
</dbReference>
<dbReference type="Pfam" id="PF13561">
    <property type="entry name" value="adh_short_C2"/>
    <property type="match status" value="1"/>
</dbReference>
<dbReference type="InterPro" id="IPR057326">
    <property type="entry name" value="KR_dom"/>
</dbReference>
<keyword evidence="2" id="KW-0521">NADP</keyword>
<dbReference type="SMART" id="SM00822">
    <property type="entry name" value="PKS_KR"/>
    <property type="match status" value="1"/>
</dbReference>
<evidence type="ECO:0000256" key="1">
    <source>
        <dbReference type="ARBA" id="ARBA00006484"/>
    </source>
</evidence>
<dbReference type="FunFam" id="3.40.50.720:FF:000084">
    <property type="entry name" value="Short-chain dehydrogenase reductase"/>
    <property type="match status" value="1"/>
</dbReference>
<evidence type="ECO:0000256" key="3">
    <source>
        <dbReference type="ARBA" id="ARBA00023002"/>
    </source>
</evidence>
<accession>A0A1Q8R9I7</accession>
<evidence type="ECO:0000256" key="2">
    <source>
        <dbReference type="ARBA" id="ARBA00022857"/>
    </source>
</evidence>
<dbReference type="InterPro" id="IPR020904">
    <property type="entry name" value="Sc_DH/Rdtase_CS"/>
</dbReference>
<reference evidence="5 6" key="1">
    <citation type="submission" date="2016-11" db="EMBL/GenBank/DDBJ databases">
        <title>Draft Genome Assembly of Colletotrichum chlorophyti a pathogen of herbaceous plants.</title>
        <authorList>
            <person name="Gan P."/>
            <person name="Narusaka M."/>
            <person name="Tsushima A."/>
            <person name="Narusaka Y."/>
            <person name="Takano Y."/>
            <person name="Shirasu K."/>
        </authorList>
    </citation>
    <scope>NUCLEOTIDE SEQUENCE [LARGE SCALE GENOMIC DNA]</scope>
    <source>
        <strain evidence="5 6">NTL11</strain>
    </source>
</reference>
<organism evidence="5 6">
    <name type="scientific">Colletotrichum chlorophyti</name>
    <dbReference type="NCBI Taxonomy" id="708187"/>
    <lineage>
        <taxon>Eukaryota</taxon>
        <taxon>Fungi</taxon>
        <taxon>Dikarya</taxon>
        <taxon>Ascomycota</taxon>
        <taxon>Pezizomycotina</taxon>
        <taxon>Sordariomycetes</taxon>
        <taxon>Hypocreomycetidae</taxon>
        <taxon>Glomerellales</taxon>
        <taxon>Glomerellaceae</taxon>
        <taxon>Colletotrichum</taxon>
    </lineage>
</organism>
<dbReference type="OrthoDB" id="47007at2759"/>
<keyword evidence="6" id="KW-1185">Reference proteome</keyword>
<feature type="domain" description="Ketoreductase" evidence="4">
    <location>
        <begin position="17"/>
        <end position="224"/>
    </location>
</feature>
<dbReference type="InterPro" id="IPR036291">
    <property type="entry name" value="NAD(P)-bd_dom_sf"/>
</dbReference>
<keyword evidence="3" id="KW-0560">Oxidoreductase</keyword>
<evidence type="ECO:0000313" key="5">
    <source>
        <dbReference type="EMBL" id="OLN81022.1"/>
    </source>
</evidence>
<name>A0A1Q8R9I7_9PEZI</name>
<evidence type="ECO:0000313" key="6">
    <source>
        <dbReference type="Proteomes" id="UP000186583"/>
    </source>
</evidence>
<dbReference type="AlphaFoldDB" id="A0A1Q8R9I7"/>
<dbReference type="InterPro" id="IPR002347">
    <property type="entry name" value="SDR_fam"/>
</dbReference>
<gene>
    <name evidence="5" type="ORF">CCHL11_10001</name>
</gene>
<sequence>MSNTTNNNNTMTPLTGKTAIVSGASRGLGAAMALELATQGASVTLPPPQSRAWMGIRSLTCVRQVMLLYTSPSSTPKVEALLSQIASLPHSPAAKSFKTDLASPDAPSEVLSALDAWLGPSAPVHILVNNAGTELNAPLGGITPSSFARVYDLNVRAPLLLTQAVLPRLAPASRIINVGSVGARQGFPGLGLYCSSKAALEGLTRCWARELGGNGTTVNCVAPGPVQSDMLDNVPKELVEMQKRHTPVQHRLGTVEEVARIVAWLAGSESSWVSGQVISASGGWAMY</sequence>
<proteinExistence type="inferred from homology"/>
<protein>
    <submittedName>
        <fullName evidence="5">L-xylo-3-hexulose reductase 3</fullName>
    </submittedName>
</protein>